<dbReference type="PROSITE" id="PS50011">
    <property type="entry name" value="PROTEIN_KINASE_DOM"/>
    <property type="match status" value="1"/>
</dbReference>
<dbReference type="Gene3D" id="1.10.510.10">
    <property type="entry name" value="Transferase(Phosphotransferase) domain 1"/>
    <property type="match status" value="1"/>
</dbReference>
<dbReference type="PANTHER" id="PTHR12984">
    <property type="entry name" value="SCY1-RELATED S/T PROTEIN KINASE-LIKE"/>
    <property type="match status" value="1"/>
</dbReference>
<dbReference type="Gene3D" id="1.25.10.10">
    <property type="entry name" value="Leucine-rich Repeat Variant"/>
    <property type="match status" value="1"/>
</dbReference>
<dbReference type="PANTHER" id="PTHR12984:SF3">
    <property type="entry name" value="N-TERMINAL KINASE-LIKE PROTEIN"/>
    <property type="match status" value="1"/>
</dbReference>
<feature type="region of interest" description="Disordered" evidence="1">
    <location>
        <begin position="579"/>
        <end position="606"/>
    </location>
</feature>
<feature type="compositionally biased region" description="Polar residues" evidence="1">
    <location>
        <begin position="90"/>
        <end position="100"/>
    </location>
</feature>
<dbReference type="InterPro" id="IPR011989">
    <property type="entry name" value="ARM-like"/>
</dbReference>
<dbReference type="EMBL" id="HBIM01010681">
    <property type="protein sequence ID" value="CAE0411627.1"/>
    <property type="molecule type" value="Transcribed_RNA"/>
</dbReference>
<gene>
    <name evidence="3" type="ORF">ACOF00016_LOCUS8929</name>
</gene>
<dbReference type="InterPro" id="IPR000719">
    <property type="entry name" value="Prot_kinase_dom"/>
</dbReference>
<dbReference type="AlphaFoldDB" id="A0A7S3L4F7"/>
<evidence type="ECO:0000256" key="1">
    <source>
        <dbReference type="SAM" id="MobiDB-lite"/>
    </source>
</evidence>
<dbReference type="SUPFAM" id="SSF48371">
    <property type="entry name" value="ARM repeat"/>
    <property type="match status" value="1"/>
</dbReference>
<reference evidence="3" key="1">
    <citation type="submission" date="2021-01" db="EMBL/GenBank/DDBJ databases">
        <authorList>
            <person name="Corre E."/>
            <person name="Pelletier E."/>
            <person name="Niang G."/>
            <person name="Scheremetjew M."/>
            <person name="Finn R."/>
            <person name="Kale V."/>
            <person name="Holt S."/>
            <person name="Cochrane G."/>
            <person name="Meng A."/>
            <person name="Brown T."/>
            <person name="Cohen L."/>
        </authorList>
    </citation>
    <scope>NUCLEOTIDE SEQUENCE</scope>
    <source>
        <strain evidence="3">CCMP127</strain>
    </source>
</reference>
<evidence type="ECO:0000313" key="3">
    <source>
        <dbReference type="EMBL" id="CAE0411627.1"/>
    </source>
</evidence>
<dbReference type="InterPro" id="IPR016024">
    <property type="entry name" value="ARM-type_fold"/>
</dbReference>
<dbReference type="SUPFAM" id="SSF56112">
    <property type="entry name" value="Protein kinase-like (PK-like)"/>
    <property type="match status" value="1"/>
</dbReference>
<sequence length="753" mass="81328">MGNSASSLPYSIGKQVCQLEHGWSLHEGQQKSDGKTVSVFVAKKPALSKAVIHRSAASSSLTQLRPALHHFAVCRKLRHPHILTVHATLDTDNPSESSGASGAEYRNQAPSTSQTGDLIIVTEACVPLDTWLLDKNKPPSPELRAWGLEAVCRALHFLHASANLAHGNVCPSSLFVTKAGDVKLFNFCITTNVAQASGGLDADFMEYEAYVTPEAYRAPERVQRQWDALTSSSATHAVDSYAVGTLIHHMYHGHIPGPLQKATQRLQTANVKMRPRLQPLLKCPVFDTPYQKLQLQLEEFAIQPVEQRIGFWQNLTPSLQAGLVPTELAAYKIFPLMVTSLQTICSADSIRTQDLYRREVLGMLVPLFYIAENYLGQEFSREMGPLVTLLFTINDRGVRGSLLKKATVLAKHLDNNYLNVNVFEPMCSGFSDSSSALRELTLKATAVLMPHLTQPNLEKLSRYLVRLQSDTEDKIRVQVVSFFAKLAPHLTEITRSKLLLPALTRGMKDPMSPCRLAALDATLAVKQHFSPAGIASQVVPAISPCLVDPSAAVRKSAFSIMEDLLFILRQESERLSHLPEAPETTTTAAAPSGIPPPPVSAPAPPVSVPAPVPPPAAASSSSTGYFSSWMMSSSSSATSAPAPVAPVPVPVARTAVPPTNAMASMSIPKTNDHSGSGWDDENDDDGWGDDDLVVDNDLAMRNIAPSPVSAPLSGAPRAKLKIPGVKTAGVPTAKPAVKKLTIEDTIDDGWDDF</sequence>
<dbReference type="SMART" id="SM00220">
    <property type="entry name" value="S_TKc"/>
    <property type="match status" value="1"/>
</dbReference>
<proteinExistence type="predicted"/>
<organism evidence="3">
    <name type="scientific">Amphora coffeiformis</name>
    <dbReference type="NCBI Taxonomy" id="265554"/>
    <lineage>
        <taxon>Eukaryota</taxon>
        <taxon>Sar</taxon>
        <taxon>Stramenopiles</taxon>
        <taxon>Ochrophyta</taxon>
        <taxon>Bacillariophyta</taxon>
        <taxon>Bacillariophyceae</taxon>
        <taxon>Bacillariophycidae</taxon>
        <taxon>Thalassiophysales</taxon>
        <taxon>Catenulaceae</taxon>
        <taxon>Amphora</taxon>
    </lineage>
</organism>
<feature type="compositionally biased region" description="Low complexity" evidence="1">
    <location>
        <begin position="579"/>
        <end position="592"/>
    </location>
</feature>
<dbReference type="GO" id="GO:0005524">
    <property type="term" value="F:ATP binding"/>
    <property type="evidence" value="ECO:0007669"/>
    <property type="project" value="InterPro"/>
</dbReference>
<feature type="compositionally biased region" description="Pro residues" evidence="1">
    <location>
        <begin position="593"/>
        <end position="606"/>
    </location>
</feature>
<dbReference type="InterPro" id="IPR051177">
    <property type="entry name" value="CIK-Related_Protein"/>
</dbReference>
<dbReference type="InterPro" id="IPR011009">
    <property type="entry name" value="Kinase-like_dom_sf"/>
</dbReference>
<accession>A0A7S3L4F7</accession>
<evidence type="ECO:0000259" key="2">
    <source>
        <dbReference type="PROSITE" id="PS50011"/>
    </source>
</evidence>
<feature type="domain" description="Protein kinase" evidence="2">
    <location>
        <begin position="25"/>
        <end position="323"/>
    </location>
</feature>
<protein>
    <recommendedName>
        <fullName evidence="2">Protein kinase domain-containing protein</fullName>
    </recommendedName>
</protein>
<dbReference type="Gene3D" id="3.30.200.20">
    <property type="entry name" value="Phosphorylase Kinase, domain 1"/>
    <property type="match status" value="1"/>
</dbReference>
<name>A0A7S3L4F7_9STRA</name>
<feature type="region of interest" description="Disordered" evidence="1">
    <location>
        <begin position="88"/>
        <end position="111"/>
    </location>
</feature>
<dbReference type="Pfam" id="PF00069">
    <property type="entry name" value="Pkinase"/>
    <property type="match status" value="1"/>
</dbReference>
<dbReference type="GO" id="GO:0004672">
    <property type="term" value="F:protein kinase activity"/>
    <property type="evidence" value="ECO:0007669"/>
    <property type="project" value="InterPro"/>
</dbReference>